<feature type="chain" id="PRO_5018241718" evidence="2">
    <location>
        <begin position="21"/>
        <end position="424"/>
    </location>
</feature>
<dbReference type="EMBL" id="ML119698">
    <property type="protein sequence ID" value="RPA79532.1"/>
    <property type="molecule type" value="Genomic_DNA"/>
</dbReference>
<evidence type="ECO:0000313" key="3">
    <source>
        <dbReference type="EMBL" id="RPA79532.1"/>
    </source>
</evidence>
<gene>
    <name evidence="3" type="ORF">BJ508DRAFT_415884</name>
</gene>
<feature type="signal peptide" evidence="2">
    <location>
        <begin position="1"/>
        <end position="20"/>
    </location>
</feature>
<dbReference type="Proteomes" id="UP000275078">
    <property type="component" value="Unassembled WGS sequence"/>
</dbReference>
<name>A0A3N4I0A4_ASCIM</name>
<sequence length="424" mass="45197">MKFEGLKLLSALLLAGTASAGAIRGRTSSASSTTIPTPTTTTDPNSSPPPSCVNTPGSTARVTKTLHFDDIDGTQASRVPVPQGYNGFTFSDPADNKVYMAGSSATISSPNLLYVSKGRLGLGALGFPFNPQYFHILTFLDGIDSARLVIGGVLIQPFEQIITTDRAYVRIGFPPFDRYTAVDLTLTLYAGSSTTETLPFWLDDFVYVRRERQVTCCQLNNPSTPTILDFDDIRNKKVPAVYKGYTLAPKAELSIQQIVKTGPNKKNALKKSASANPLSISRSLPFNLLGLTVTIPQYVAPQLGSNTQTLINLTGYNVFGQEVGLNAVPAVTYTPGPFSIVLGSDWQLGNAGGVVPAPGSGLVAGGGTDGTFSSAGFRGMVRVEVFVETVRFGGPGGQVDQRIRREFTVDDVRVVNMAGCEEDF</sequence>
<keyword evidence="2" id="KW-0732">Signal</keyword>
<evidence type="ECO:0000256" key="2">
    <source>
        <dbReference type="SAM" id="SignalP"/>
    </source>
</evidence>
<feature type="region of interest" description="Disordered" evidence="1">
    <location>
        <begin position="23"/>
        <end position="58"/>
    </location>
</feature>
<keyword evidence="4" id="KW-1185">Reference proteome</keyword>
<protein>
    <submittedName>
        <fullName evidence="3">Uncharacterized protein</fullName>
    </submittedName>
</protein>
<accession>A0A3N4I0A4</accession>
<dbReference type="OrthoDB" id="5419192at2759"/>
<proteinExistence type="predicted"/>
<evidence type="ECO:0000256" key="1">
    <source>
        <dbReference type="SAM" id="MobiDB-lite"/>
    </source>
</evidence>
<organism evidence="3 4">
    <name type="scientific">Ascobolus immersus RN42</name>
    <dbReference type="NCBI Taxonomy" id="1160509"/>
    <lineage>
        <taxon>Eukaryota</taxon>
        <taxon>Fungi</taxon>
        <taxon>Dikarya</taxon>
        <taxon>Ascomycota</taxon>
        <taxon>Pezizomycotina</taxon>
        <taxon>Pezizomycetes</taxon>
        <taxon>Pezizales</taxon>
        <taxon>Ascobolaceae</taxon>
        <taxon>Ascobolus</taxon>
    </lineage>
</organism>
<feature type="compositionally biased region" description="Low complexity" evidence="1">
    <location>
        <begin position="23"/>
        <end position="45"/>
    </location>
</feature>
<dbReference type="AlphaFoldDB" id="A0A3N4I0A4"/>
<reference evidence="3 4" key="1">
    <citation type="journal article" date="2018" name="Nat. Ecol. Evol.">
        <title>Pezizomycetes genomes reveal the molecular basis of ectomycorrhizal truffle lifestyle.</title>
        <authorList>
            <person name="Murat C."/>
            <person name="Payen T."/>
            <person name="Noel B."/>
            <person name="Kuo A."/>
            <person name="Morin E."/>
            <person name="Chen J."/>
            <person name="Kohler A."/>
            <person name="Krizsan K."/>
            <person name="Balestrini R."/>
            <person name="Da Silva C."/>
            <person name="Montanini B."/>
            <person name="Hainaut M."/>
            <person name="Levati E."/>
            <person name="Barry K.W."/>
            <person name="Belfiori B."/>
            <person name="Cichocki N."/>
            <person name="Clum A."/>
            <person name="Dockter R.B."/>
            <person name="Fauchery L."/>
            <person name="Guy J."/>
            <person name="Iotti M."/>
            <person name="Le Tacon F."/>
            <person name="Lindquist E.A."/>
            <person name="Lipzen A."/>
            <person name="Malagnac F."/>
            <person name="Mello A."/>
            <person name="Molinier V."/>
            <person name="Miyauchi S."/>
            <person name="Poulain J."/>
            <person name="Riccioni C."/>
            <person name="Rubini A."/>
            <person name="Sitrit Y."/>
            <person name="Splivallo R."/>
            <person name="Traeger S."/>
            <person name="Wang M."/>
            <person name="Zifcakova L."/>
            <person name="Wipf D."/>
            <person name="Zambonelli A."/>
            <person name="Paolocci F."/>
            <person name="Nowrousian M."/>
            <person name="Ottonello S."/>
            <person name="Baldrian P."/>
            <person name="Spatafora J.W."/>
            <person name="Henrissat B."/>
            <person name="Nagy L.G."/>
            <person name="Aury J.M."/>
            <person name="Wincker P."/>
            <person name="Grigoriev I.V."/>
            <person name="Bonfante P."/>
            <person name="Martin F.M."/>
        </authorList>
    </citation>
    <scope>NUCLEOTIDE SEQUENCE [LARGE SCALE GENOMIC DNA]</scope>
    <source>
        <strain evidence="3 4">RN42</strain>
    </source>
</reference>
<evidence type="ECO:0000313" key="4">
    <source>
        <dbReference type="Proteomes" id="UP000275078"/>
    </source>
</evidence>